<evidence type="ECO:0000313" key="2">
    <source>
        <dbReference type="EMBL" id="SNX33252.1"/>
    </source>
</evidence>
<feature type="chain" id="PRO_5033444304" evidence="1">
    <location>
        <begin position="20"/>
        <end position="97"/>
    </location>
</feature>
<name>A0A4Q8K1U6_9ARAC</name>
<organism evidence="2">
    <name type="scientific">Liphistius sp. SGP-2016</name>
    <dbReference type="NCBI Taxonomy" id="1905180"/>
    <lineage>
        <taxon>Eukaryota</taxon>
        <taxon>Metazoa</taxon>
        <taxon>Ecdysozoa</taxon>
        <taxon>Arthropoda</taxon>
        <taxon>Chelicerata</taxon>
        <taxon>Arachnida</taxon>
        <taxon>Araneae</taxon>
        <taxon>Mesothelae</taxon>
        <taxon>Liphistiidae</taxon>
        <taxon>Liphistius</taxon>
    </lineage>
</organism>
<evidence type="ECO:0000256" key="1">
    <source>
        <dbReference type="SAM" id="SignalP"/>
    </source>
</evidence>
<proteinExistence type="predicted"/>
<dbReference type="EMBL" id="HAHL01000064">
    <property type="protein sequence ID" value="SNX33252.1"/>
    <property type="molecule type" value="Transcribed_RNA"/>
</dbReference>
<dbReference type="AlphaFoldDB" id="A0A4Q8K1U6"/>
<sequence length="97" mass="10682">MKLILLSAIFATLLVLASSKCYSNDECSEGSCCIKISHYIGAQCRPLAKENEDCDFNPPVNGQHTISCPCADGMTCEVTEVYIPPGITKYYPRCKRL</sequence>
<dbReference type="Gene3D" id="2.10.80.10">
    <property type="entry name" value="Lipase, subunit A"/>
    <property type="match status" value="1"/>
</dbReference>
<reference evidence="2" key="1">
    <citation type="submission" date="2017-05" db="EMBL/GenBank/DDBJ databases">
        <authorList>
            <person name="QRISCLOUD D."/>
        </authorList>
    </citation>
    <scope>NUCLEOTIDE SEQUENCE</scope>
</reference>
<feature type="signal peptide" evidence="1">
    <location>
        <begin position="1"/>
        <end position="19"/>
    </location>
</feature>
<protein>
    <submittedName>
        <fullName evidence="2">U80-Liphistoxin-Lsp1a_1</fullName>
    </submittedName>
</protein>
<accession>A0A4Q8K1U6</accession>
<reference evidence="2" key="2">
    <citation type="submission" date="2019-05" db="EMBL/GenBank/DDBJ databases">
        <title>Unravelling the molecular evolution of spider venoms.</title>
        <authorList>
            <person name="Pineda S."/>
        </authorList>
    </citation>
    <scope>NUCLEOTIDE SEQUENCE</scope>
</reference>
<dbReference type="EMBL" id="HAHL01000201">
    <property type="protein sequence ID" value="SNX34613.1"/>
    <property type="molecule type" value="Transcribed_RNA"/>
</dbReference>
<keyword evidence="1" id="KW-0732">Signal</keyword>